<comment type="similarity">
    <text evidence="2 7">Belongs to the UPF0114 family.</text>
</comment>
<dbReference type="InterPro" id="IPR020761">
    <property type="entry name" value="UPF0114_bac"/>
</dbReference>
<dbReference type="GO" id="GO:0005886">
    <property type="term" value="C:plasma membrane"/>
    <property type="evidence" value="ECO:0007669"/>
    <property type="project" value="UniProtKB-SubCell"/>
</dbReference>
<dbReference type="NCBIfam" id="TIGR00645">
    <property type="entry name" value="HI0507"/>
    <property type="match status" value="1"/>
</dbReference>
<keyword evidence="4 7" id="KW-0812">Transmembrane</keyword>
<evidence type="ECO:0000313" key="8">
    <source>
        <dbReference type="EMBL" id="KAB7739942.1"/>
    </source>
</evidence>
<evidence type="ECO:0000256" key="1">
    <source>
        <dbReference type="ARBA" id="ARBA00004651"/>
    </source>
</evidence>
<dbReference type="PANTHER" id="PTHR38596:SF1">
    <property type="entry name" value="UPF0114 PROTEIN YQHA"/>
    <property type="match status" value="1"/>
</dbReference>
<dbReference type="InterPro" id="IPR005134">
    <property type="entry name" value="UPF0114"/>
</dbReference>
<comment type="subcellular location">
    <subcellularLocation>
        <location evidence="1 7">Cell membrane</location>
        <topology evidence="1 7">Multi-pass membrane protein</topology>
    </subcellularLocation>
</comment>
<feature type="transmembrane region" description="Helical" evidence="7">
    <location>
        <begin position="56"/>
        <end position="78"/>
    </location>
</feature>
<feature type="transmembrane region" description="Helical" evidence="7">
    <location>
        <begin position="17"/>
        <end position="36"/>
    </location>
</feature>
<keyword evidence="6 7" id="KW-0472">Membrane</keyword>
<dbReference type="HAMAP" id="MF_00143">
    <property type="entry name" value="UPF0114"/>
    <property type="match status" value="1"/>
</dbReference>
<dbReference type="EMBL" id="WESC01000008">
    <property type="protein sequence ID" value="KAB7739942.1"/>
    <property type="molecule type" value="Genomic_DNA"/>
</dbReference>
<evidence type="ECO:0000256" key="4">
    <source>
        <dbReference type="ARBA" id="ARBA00022692"/>
    </source>
</evidence>
<protein>
    <recommendedName>
        <fullName evidence="7">UPF0114 protein F2P47_10580</fullName>
    </recommendedName>
</protein>
<dbReference type="AlphaFoldDB" id="A0A6N6VIM9"/>
<keyword evidence="5 7" id="KW-1133">Transmembrane helix</keyword>
<organism evidence="8 9">
    <name type="scientific">Parvibaculum sedimenti</name>
    <dbReference type="NCBI Taxonomy" id="2608632"/>
    <lineage>
        <taxon>Bacteria</taxon>
        <taxon>Pseudomonadati</taxon>
        <taxon>Pseudomonadota</taxon>
        <taxon>Alphaproteobacteria</taxon>
        <taxon>Hyphomicrobiales</taxon>
        <taxon>Parvibaculaceae</taxon>
        <taxon>Parvibaculum</taxon>
    </lineage>
</organism>
<evidence type="ECO:0000256" key="6">
    <source>
        <dbReference type="ARBA" id="ARBA00023136"/>
    </source>
</evidence>
<evidence type="ECO:0000313" key="9">
    <source>
        <dbReference type="Proteomes" id="UP000468901"/>
    </source>
</evidence>
<evidence type="ECO:0000256" key="3">
    <source>
        <dbReference type="ARBA" id="ARBA00022475"/>
    </source>
</evidence>
<dbReference type="PANTHER" id="PTHR38596">
    <property type="entry name" value="UPF0114 PROTEIN YQHA"/>
    <property type="match status" value="1"/>
</dbReference>
<dbReference type="Pfam" id="PF03350">
    <property type="entry name" value="UPF0114"/>
    <property type="match status" value="1"/>
</dbReference>
<evidence type="ECO:0000256" key="7">
    <source>
        <dbReference type="HAMAP-Rule" id="MF_00143"/>
    </source>
</evidence>
<name>A0A6N6VIM9_9HYPH</name>
<feature type="transmembrane region" description="Helical" evidence="7">
    <location>
        <begin position="109"/>
        <end position="130"/>
    </location>
</feature>
<keyword evidence="9" id="KW-1185">Reference proteome</keyword>
<dbReference type="Proteomes" id="UP000468901">
    <property type="component" value="Unassembled WGS sequence"/>
</dbReference>
<accession>A0A6N6VIM9</accession>
<gene>
    <name evidence="8" type="ORF">F2P47_10580</name>
</gene>
<evidence type="ECO:0000256" key="5">
    <source>
        <dbReference type="ARBA" id="ARBA00022989"/>
    </source>
</evidence>
<evidence type="ECO:0000256" key="2">
    <source>
        <dbReference type="ARBA" id="ARBA00005774"/>
    </source>
</evidence>
<keyword evidence="3 7" id="KW-1003">Cell membrane</keyword>
<feature type="transmembrane region" description="Helical" evidence="7">
    <location>
        <begin position="136"/>
        <end position="156"/>
    </location>
</feature>
<proteinExistence type="inferred from homology"/>
<reference evidence="8 9" key="1">
    <citation type="submission" date="2019-09" db="EMBL/GenBank/DDBJ databases">
        <title>Parvibaculum sedimenti sp. nov., isolated from sediment.</title>
        <authorList>
            <person name="Wang Y."/>
        </authorList>
    </citation>
    <scope>NUCLEOTIDE SEQUENCE [LARGE SCALE GENOMIC DNA]</scope>
    <source>
        <strain evidence="8 9">HXT-9</strain>
    </source>
</reference>
<dbReference type="RefSeq" id="WP_152216321.1">
    <property type="nucleotide sequence ID" value="NZ_JBAQYD010000003.1"/>
</dbReference>
<sequence>MKSVELLIERVILSSRWVLVVFYLGLAAALALYAASFTLKLAKVFLNAFSYSEAEMILAMLGLIDAALVASLVLMVMISSYENFVSRYDAKVDLTWLGKLDAGSLKVKVASAIVAISSIHLLQIFLNAAQYTGTQIMWMTIMHMAFVVSAVALGFLDRMSLKAH</sequence>
<comment type="caution">
    <text evidence="8">The sequence shown here is derived from an EMBL/GenBank/DDBJ whole genome shotgun (WGS) entry which is preliminary data.</text>
</comment>